<dbReference type="Gene3D" id="2.10.109.10">
    <property type="entry name" value="Umud Fragment, subunit A"/>
    <property type="match status" value="1"/>
</dbReference>
<protein>
    <submittedName>
        <fullName evidence="3">SOS-response transcriptional repressor LexA</fullName>
    </submittedName>
</protein>
<accession>A0AAE3G6V2</accession>
<dbReference type="AlphaFoldDB" id="A0AAE3G6V2"/>
<comment type="caution">
    <text evidence="3">The sequence shown here is derived from an EMBL/GenBank/DDBJ whole genome shotgun (WGS) entry which is preliminary data.</text>
</comment>
<evidence type="ECO:0000259" key="2">
    <source>
        <dbReference type="PROSITE" id="PS50943"/>
    </source>
</evidence>
<feature type="region of interest" description="Disordered" evidence="1">
    <location>
        <begin position="61"/>
        <end position="81"/>
    </location>
</feature>
<evidence type="ECO:0000256" key="1">
    <source>
        <dbReference type="SAM" id="MobiDB-lite"/>
    </source>
</evidence>
<dbReference type="InterPro" id="IPR001387">
    <property type="entry name" value="Cro/C1-type_HTH"/>
</dbReference>
<gene>
    <name evidence="3" type="ORF">J2T57_002628</name>
</gene>
<dbReference type="InterPro" id="IPR010982">
    <property type="entry name" value="Lambda_DNA-bd_dom_sf"/>
</dbReference>
<dbReference type="SUPFAM" id="SSF51306">
    <property type="entry name" value="LexA/Signal peptidase"/>
    <property type="match status" value="1"/>
</dbReference>
<dbReference type="SUPFAM" id="SSF47413">
    <property type="entry name" value="lambda repressor-like DNA-binding domains"/>
    <property type="match status" value="1"/>
</dbReference>
<evidence type="ECO:0000313" key="3">
    <source>
        <dbReference type="EMBL" id="MCP1675478.1"/>
    </source>
</evidence>
<dbReference type="Pfam" id="PF00717">
    <property type="entry name" value="Peptidase_S24"/>
    <property type="match status" value="1"/>
</dbReference>
<dbReference type="InterPro" id="IPR015927">
    <property type="entry name" value="Peptidase_S24_S26A/B/C"/>
</dbReference>
<dbReference type="CDD" id="cd00093">
    <property type="entry name" value="HTH_XRE"/>
    <property type="match status" value="1"/>
</dbReference>
<dbReference type="CDD" id="cd06529">
    <property type="entry name" value="S24_LexA-like"/>
    <property type="match status" value="1"/>
</dbReference>
<dbReference type="Gene3D" id="1.10.260.40">
    <property type="entry name" value="lambda repressor-like DNA-binding domains"/>
    <property type="match status" value="1"/>
</dbReference>
<name>A0AAE3G6V2_9GAMM</name>
<dbReference type="InterPro" id="IPR050077">
    <property type="entry name" value="LexA_repressor"/>
</dbReference>
<dbReference type="PROSITE" id="PS50943">
    <property type="entry name" value="HTH_CROC1"/>
    <property type="match status" value="1"/>
</dbReference>
<dbReference type="InterPro" id="IPR036286">
    <property type="entry name" value="LexA/Signal_pep-like_sf"/>
</dbReference>
<organism evidence="3 4">
    <name type="scientific">Natronocella acetinitrilica</name>
    <dbReference type="NCBI Taxonomy" id="414046"/>
    <lineage>
        <taxon>Bacteria</taxon>
        <taxon>Pseudomonadati</taxon>
        <taxon>Pseudomonadota</taxon>
        <taxon>Gammaproteobacteria</taxon>
        <taxon>Chromatiales</taxon>
        <taxon>Ectothiorhodospiraceae</taxon>
        <taxon>Natronocella</taxon>
    </lineage>
</organism>
<evidence type="ECO:0000313" key="4">
    <source>
        <dbReference type="Proteomes" id="UP001205843"/>
    </source>
</evidence>
<dbReference type="PANTHER" id="PTHR33516">
    <property type="entry name" value="LEXA REPRESSOR"/>
    <property type="match status" value="1"/>
</dbReference>
<proteinExistence type="predicted"/>
<reference evidence="3" key="1">
    <citation type="submission" date="2022-03" db="EMBL/GenBank/DDBJ databases">
        <title>Genomic Encyclopedia of Type Strains, Phase III (KMG-III): the genomes of soil and plant-associated and newly described type strains.</title>
        <authorList>
            <person name="Whitman W."/>
        </authorList>
    </citation>
    <scope>NUCLEOTIDE SEQUENCE</scope>
    <source>
        <strain evidence="3">ANL 6-2</strain>
    </source>
</reference>
<dbReference type="PANTHER" id="PTHR33516:SF2">
    <property type="entry name" value="LEXA REPRESSOR-RELATED"/>
    <property type="match status" value="1"/>
</dbReference>
<sequence>MATTISEVRRERFSRLAEGMTQAELAETLDLAPSYVWQMLNGKRNIGNKTARKIEQRLGLPTGHLDGLNTNSAGTSKDDPGLYAQGSATLRRAKPSPRKVPVISYIQAGSPKEVLDDHEPGNGFEYLSVDDELAEALGPHAFALIVEGLSMADEFKPGDRIIVDPSAALRPGDIVVAKLEADEAATLKKYRARGNDTNGEPIFELVPLNDDYATVVVDADNPAQIIGPVVEHRRKLRR</sequence>
<dbReference type="GO" id="GO:0003677">
    <property type="term" value="F:DNA binding"/>
    <property type="evidence" value="ECO:0007669"/>
    <property type="project" value="InterPro"/>
</dbReference>
<dbReference type="Pfam" id="PF01381">
    <property type="entry name" value="HTH_3"/>
    <property type="match status" value="1"/>
</dbReference>
<dbReference type="Proteomes" id="UP001205843">
    <property type="component" value="Unassembled WGS sequence"/>
</dbReference>
<dbReference type="InterPro" id="IPR039418">
    <property type="entry name" value="LexA-like"/>
</dbReference>
<dbReference type="EMBL" id="JALJXV010000006">
    <property type="protein sequence ID" value="MCP1675478.1"/>
    <property type="molecule type" value="Genomic_DNA"/>
</dbReference>
<feature type="domain" description="HTH cro/C1-type" evidence="2">
    <location>
        <begin position="15"/>
        <end position="65"/>
    </location>
</feature>
<dbReference type="SMART" id="SM00530">
    <property type="entry name" value="HTH_XRE"/>
    <property type="match status" value="1"/>
</dbReference>
<dbReference type="RefSeq" id="WP_253478969.1">
    <property type="nucleotide sequence ID" value="NZ_JALJXV010000006.1"/>
</dbReference>
<keyword evidence="4" id="KW-1185">Reference proteome</keyword>